<accession>A0A3M7R110</accession>
<comment type="caution">
    <text evidence="2">The sequence shown here is derived from an EMBL/GenBank/DDBJ whole genome shotgun (WGS) entry which is preliminary data.</text>
</comment>
<feature type="transmembrane region" description="Helical" evidence="1">
    <location>
        <begin position="73"/>
        <end position="92"/>
    </location>
</feature>
<evidence type="ECO:0000256" key="1">
    <source>
        <dbReference type="SAM" id="Phobius"/>
    </source>
</evidence>
<keyword evidence="1" id="KW-0472">Membrane</keyword>
<name>A0A3M7R110_BRAPC</name>
<dbReference type="Proteomes" id="UP000276133">
    <property type="component" value="Unassembled WGS sequence"/>
</dbReference>
<dbReference type="EMBL" id="REGN01004483">
    <property type="protein sequence ID" value="RNA17267.1"/>
    <property type="molecule type" value="Genomic_DNA"/>
</dbReference>
<proteinExistence type="predicted"/>
<evidence type="ECO:0000313" key="2">
    <source>
        <dbReference type="EMBL" id="RNA17267.1"/>
    </source>
</evidence>
<keyword evidence="3" id="KW-1185">Reference proteome</keyword>
<protein>
    <submittedName>
        <fullName evidence="2">Uncharacterized protein</fullName>
    </submittedName>
</protein>
<keyword evidence="1" id="KW-1133">Transmembrane helix</keyword>
<gene>
    <name evidence="2" type="ORF">BpHYR1_010243</name>
</gene>
<organism evidence="2 3">
    <name type="scientific">Brachionus plicatilis</name>
    <name type="common">Marine rotifer</name>
    <name type="synonym">Brachionus muelleri</name>
    <dbReference type="NCBI Taxonomy" id="10195"/>
    <lineage>
        <taxon>Eukaryota</taxon>
        <taxon>Metazoa</taxon>
        <taxon>Spiralia</taxon>
        <taxon>Gnathifera</taxon>
        <taxon>Rotifera</taxon>
        <taxon>Eurotatoria</taxon>
        <taxon>Monogononta</taxon>
        <taxon>Pseudotrocha</taxon>
        <taxon>Ploima</taxon>
        <taxon>Brachionidae</taxon>
        <taxon>Brachionus</taxon>
    </lineage>
</organism>
<dbReference type="AlphaFoldDB" id="A0A3M7R110"/>
<keyword evidence="1" id="KW-0812">Transmembrane</keyword>
<sequence length="98" mass="11330">MRKKNKNIFHNVILPQILKNQLKLNRYDGHNMLNCELSVPIKIFSLHWELRFRNPGPISEKRKSGRPAKAKQALIVHAEIVVALTLYSLASFEVINNN</sequence>
<reference evidence="2 3" key="1">
    <citation type="journal article" date="2018" name="Sci. Rep.">
        <title>Genomic signatures of local adaptation to the degree of environmental predictability in rotifers.</title>
        <authorList>
            <person name="Franch-Gras L."/>
            <person name="Hahn C."/>
            <person name="Garcia-Roger E.M."/>
            <person name="Carmona M.J."/>
            <person name="Serra M."/>
            <person name="Gomez A."/>
        </authorList>
    </citation>
    <scope>NUCLEOTIDE SEQUENCE [LARGE SCALE GENOMIC DNA]</scope>
    <source>
        <strain evidence="2">HYR1</strain>
    </source>
</reference>
<evidence type="ECO:0000313" key="3">
    <source>
        <dbReference type="Proteomes" id="UP000276133"/>
    </source>
</evidence>